<organism evidence="5 6">
    <name type="scientific">Emticicia agri</name>
    <dbReference type="NCBI Taxonomy" id="2492393"/>
    <lineage>
        <taxon>Bacteria</taxon>
        <taxon>Pseudomonadati</taxon>
        <taxon>Bacteroidota</taxon>
        <taxon>Cytophagia</taxon>
        <taxon>Cytophagales</taxon>
        <taxon>Leadbetterellaceae</taxon>
        <taxon>Emticicia</taxon>
    </lineage>
</organism>
<dbReference type="PANTHER" id="PTHR44858:SF1">
    <property type="entry name" value="UDP-N-ACETYLGLUCOSAMINE--PEPTIDE N-ACETYLGLUCOSAMINYLTRANSFERASE SPINDLY-RELATED"/>
    <property type="match status" value="1"/>
</dbReference>
<dbReference type="EMBL" id="SEWF01000072">
    <property type="protein sequence ID" value="RYU92774.1"/>
    <property type="molecule type" value="Genomic_DNA"/>
</dbReference>
<dbReference type="SMART" id="SM00028">
    <property type="entry name" value="TPR"/>
    <property type="match status" value="5"/>
</dbReference>
<keyword evidence="1" id="KW-0677">Repeat</keyword>
<dbReference type="PROSITE" id="PS50005">
    <property type="entry name" value="TPR"/>
    <property type="match status" value="5"/>
</dbReference>
<accession>A0A4Q5LT93</accession>
<dbReference type="GO" id="GO:0009279">
    <property type="term" value="C:cell outer membrane"/>
    <property type="evidence" value="ECO:0007669"/>
    <property type="project" value="TreeGrafter"/>
</dbReference>
<evidence type="ECO:0000313" key="5">
    <source>
        <dbReference type="EMBL" id="RYU92774.1"/>
    </source>
</evidence>
<proteinExistence type="predicted"/>
<dbReference type="GO" id="GO:0046813">
    <property type="term" value="P:receptor-mediated virion attachment to host cell"/>
    <property type="evidence" value="ECO:0007669"/>
    <property type="project" value="TreeGrafter"/>
</dbReference>
<dbReference type="Gene3D" id="1.25.40.10">
    <property type="entry name" value="Tetratricopeptide repeat domain"/>
    <property type="match status" value="2"/>
</dbReference>
<keyword evidence="4" id="KW-0732">Signal</keyword>
<dbReference type="InterPro" id="IPR019734">
    <property type="entry name" value="TPR_rpt"/>
</dbReference>
<dbReference type="SUPFAM" id="SSF48452">
    <property type="entry name" value="TPR-like"/>
    <property type="match status" value="1"/>
</dbReference>
<reference evidence="5 6" key="1">
    <citation type="submission" date="2019-02" db="EMBL/GenBank/DDBJ databases">
        <title>Bacterial novel species Emticicia sp. 17J42-9 isolated from soil.</title>
        <authorList>
            <person name="Jung H.-Y."/>
        </authorList>
    </citation>
    <scope>NUCLEOTIDE SEQUENCE [LARGE SCALE GENOMIC DNA]</scope>
    <source>
        <strain evidence="5 6">17J42-9</strain>
    </source>
</reference>
<feature type="repeat" description="TPR" evidence="3">
    <location>
        <begin position="57"/>
        <end position="90"/>
    </location>
</feature>
<dbReference type="OrthoDB" id="975521at2"/>
<feature type="signal peptide" evidence="4">
    <location>
        <begin position="1"/>
        <end position="22"/>
    </location>
</feature>
<evidence type="ECO:0000256" key="3">
    <source>
        <dbReference type="PROSITE-ProRule" id="PRU00339"/>
    </source>
</evidence>
<dbReference type="Pfam" id="PF13414">
    <property type="entry name" value="TPR_11"/>
    <property type="match status" value="1"/>
</dbReference>
<feature type="repeat" description="TPR" evidence="3">
    <location>
        <begin position="23"/>
        <end position="56"/>
    </location>
</feature>
<dbReference type="Pfam" id="PF00515">
    <property type="entry name" value="TPR_1"/>
    <property type="match status" value="2"/>
</dbReference>
<feature type="repeat" description="TPR" evidence="3">
    <location>
        <begin position="92"/>
        <end position="125"/>
    </location>
</feature>
<feature type="chain" id="PRO_5020279629" evidence="4">
    <location>
        <begin position="23"/>
        <end position="212"/>
    </location>
</feature>
<keyword evidence="6" id="KW-1185">Reference proteome</keyword>
<dbReference type="PROSITE" id="PS50293">
    <property type="entry name" value="TPR_REGION"/>
    <property type="match status" value="3"/>
</dbReference>
<comment type="caution">
    <text evidence="5">The sequence shown here is derived from an EMBL/GenBank/DDBJ whole genome shotgun (WGS) entry which is preliminary data.</text>
</comment>
<evidence type="ECO:0000256" key="2">
    <source>
        <dbReference type="ARBA" id="ARBA00022803"/>
    </source>
</evidence>
<evidence type="ECO:0000313" key="6">
    <source>
        <dbReference type="Proteomes" id="UP000293162"/>
    </source>
</evidence>
<evidence type="ECO:0000256" key="4">
    <source>
        <dbReference type="SAM" id="SignalP"/>
    </source>
</evidence>
<dbReference type="RefSeq" id="WP_130024046.1">
    <property type="nucleotide sequence ID" value="NZ_SEWF01000072.1"/>
</dbReference>
<dbReference type="PANTHER" id="PTHR44858">
    <property type="entry name" value="TETRATRICOPEPTIDE REPEAT PROTEIN 6"/>
    <property type="match status" value="1"/>
</dbReference>
<dbReference type="AlphaFoldDB" id="A0A4Q5LT93"/>
<protein>
    <submittedName>
        <fullName evidence="5">Tetratricopeptide repeat protein</fullName>
    </submittedName>
</protein>
<feature type="repeat" description="TPR" evidence="3">
    <location>
        <begin position="126"/>
        <end position="159"/>
    </location>
</feature>
<keyword evidence="2 3" id="KW-0802">TPR repeat</keyword>
<name>A0A4Q5LT93_9BACT</name>
<dbReference type="InterPro" id="IPR050498">
    <property type="entry name" value="Ycf3"/>
</dbReference>
<feature type="repeat" description="TPR" evidence="3">
    <location>
        <begin position="160"/>
        <end position="193"/>
    </location>
</feature>
<dbReference type="InterPro" id="IPR011990">
    <property type="entry name" value="TPR-like_helical_dom_sf"/>
</dbReference>
<dbReference type="Pfam" id="PF13181">
    <property type="entry name" value="TPR_8"/>
    <property type="match status" value="1"/>
</dbReference>
<evidence type="ECO:0000256" key="1">
    <source>
        <dbReference type="ARBA" id="ARBA00022737"/>
    </source>
</evidence>
<gene>
    <name evidence="5" type="ORF">EWM59_25395</name>
</gene>
<dbReference type="Proteomes" id="UP000293162">
    <property type="component" value="Unassembled WGS sequence"/>
</dbReference>
<sequence length="212" mass="24400">MKLCTFSLVFFLFIATCLHAQKAEDYYKTGKQKYADGAYEEAILYFTKAIQINPQYANAYMDRGLSLDALSYYQSAIQDFNIVIELKKDSVPDAYHNRGMAYKNFTKYTEAIQDFDKAIALNFNYPLTYNYRGICLDNIGRYDEALQDFNKAIEMSPKKASYYYNRGNTLNHLRQYKAAIDDYKTALAIDPNLDAAKSGLKEAQQKLNKKAN</sequence>